<comment type="similarity">
    <text evidence="2">Belongs to the PAP/fibrillin family.</text>
</comment>
<dbReference type="AlphaFoldDB" id="A0A3P5ZSQ3"/>
<accession>A0A3P5ZSQ3</accession>
<gene>
    <name evidence="7" type="ORF">BRAA03T09772Z</name>
    <name evidence="6" type="ORF">BRAPAZ1V2_A03P04230.2</name>
</gene>
<evidence type="ECO:0000313" key="7">
    <source>
        <dbReference type="EMBL" id="VDC78554.1"/>
    </source>
</evidence>
<evidence type="ECO:0000313" key="6">
    <source>
        <dbReference type="EMBL" id="CAG7879080.1"/>
    </source>
</evidence>
<keyword evidence="4" id="KW-0809">Transit peptide</keyword>
<dbReference type="Gramene" id="A03p04230.2_BraZ1">
    <property type="protein sequence ID" value="A03p04230.2_BraZ1.CDS"/>
    <property type="gene ID" value="A03g04230.2_BraZ1"/>
</dbReference>
<name>A0A3P5ZSQ3_BRACM</name>
<comment type="subcellular location">
    <subcellularLocation>
        <location evidence="1">Plastid</location>
        <location evidence="1">Chloroplast</location>
    </subcellularLocation>
</comment>
<protein>
    <recommendedName>
        <fullName evidence="5">Plastid lipid-associated protein/fibrillin conserved domain-containing protein</fullName>
    </recommendedName>
</protein>
<dbReference type="InterPro" id="IPR006843">
    <property type="entry name" value="PAP/fibrillin_dom"/>
</dbReference>
<proteinExistence type="inferred from homology"/>
<dbReference type="PANTHER" id="PTHR31906">
    <property type="entry name" value="PLASTID-LIPID-ASSOCIATED PROTEIN 4, CHLOROPLASTIC-RELATED"/>
    <property type="match status" value="1"/>
</dbReference>
<organism evidence="7">
    <name type="scientific">Brassica campestris</name>
    <name type="common">Field mustard</name>
    <dbReference type="NCBI Taxonomy" id="3711"/>
    <lineage>
        <taxon>Eukaryota</taxon>
        <taxon>Viridiplantae</taxon>
        <taxon>Streptophyta</taxon>
        <taxon>Embryophyta</taxon>
        <taxon>Tracheophyta</taxon>
        <taxon>Spermatophyta</taxon>
        <taxon>Magnoliopsida</taxon>
        <taxon>eudicotyledons</taxon>
        <taxon>Gunneridae</taxon>
        <taxon>Pentapetalae</taxon>
        <taxon>rosids</taxon>
        <taxon>malvids</taxon>
        <taxon>Brassicales</taxon>
        <taxon>Brassicaceae</taxon>
        <taxon>Brassiceae</taxon>
        <taxon>Brassica</taxon>
    </lineage>
</organism>
<reference evidence="7" key="1">
    <citation type="submission" date="2018-11" db="EMBL/GenBank/DDBJ databases">
        <authorList>
            <consortium name="Genoscope - CEA"/>
            <person name="William W."/>
        </authorList>
    </citation>
    <scope>NUCLEOTIDE SEQUENCE</scope>
</reference>
<sequence>MSSKLIQPPPMAASREAISRRRGNAKMLLSFSDFNSKTLSFSDNPFRLRPMCIGKVTEQSSASSPTDQQEVDEEEDITVSQIKEELYEALKGINRGVFGVKSDKKAEIEGLVKLLECRNPTPEPTGELDKIGGCWKLIYSTITVLGSKRTKLGLRDFVSLGDLLQQIDIAQGKTVHVLKFDVRGLNLHDGEFRIVANFKIISKSSVEITYESSTIMPDQLMNIFKKNMNLLLGIFNPEGLFEISYLDEDLQVGRDGKGNLFVLEKSEEP</sequence>
<dbReference type="EMBL" id="LS974619">
    <property type="protein sequence ID" value="CAG7879080.1"/>
    <property type="molecule type" value="Genomic_DNA"/>
</dbReference>
<evidence type="ECO:0000256" key="1">
    <source>
        <dbReference type="ARBA" id="ARBA00004229"/>
    </source>
</evidence>
<evidence type="ECO:0000259" key="5">
    <source>
        <dbReference type="Pfam" id="PF04755"/>
    </source>
</evidence>
<dbReference type="InterPro" id="IPR039633">
    <property type="entry name" value="PAP"/>
</dbReference>
<dbReference type="EMBL" id="LR031572">
    <property type="protein sequence ID" value="VDC78554.1"/>
    <property type="molecule type" value="Genomic_DNA"/>
</dbReference>
<keyword evidence="3" id="KW-0934">Plastid</keyword>
<feature type="domain" description="Plastid lipid-associated protein/fibrillin conserved" evidence="5">
    <location>
        <begin position="81"/>
        <end position="263"/>
    </location>
</feature>
<dbReference type="Pfam" id="PF04755">
    <property type="entry name" value="PAP_fibrillin"/>
    <property type="match status" value="1"/>
</dbReference>
<evidence type="ECO:0000256" key="3">
    <source>
        <dbReference type="ARBA" id="ARBA00022640"/>
    </source>
</evidence>
<dbReference type="GO" id="GO:0009507">
    <property type="term" value="C:chloroplast"/>
    <property type="evidence" value="ECO:0007669"/>
    <property type="project" value="UniProtKB-SubCell"/>
</dbReference>
<evidence type="ECO:0000256" key="2">
    <source>
        <dbReference type="ARBA" id="ARBA00005845"/>
    </source>
</evidence>
<dbReference type="Proteomes" id="UP000694005">
    <property type="component" value="Chromosome A03"/>
</dbReference>
<evidence type="ECO:0000256" key="4">
    <source>
        <dbReference type="ARBA" id="ARBA00022946"/>
    </source>
</evidence>